<keyword evidence="2" id="KW-1185">Reference proteome</keyword>
<accession>A0A9X0AWK7</accession>
<organism evidence="1 2">
    <name type="scientific">Sclerotinia nivalis</name>
    <dbReference type="NCBI Taxonomy" id="352851"/>
    <lineage>
        <taxon>Eukaryota</taxon>
        <taxon>Fungi</taxon>
        <taxon>Dikarya</taxon>
        <taxon>Ascomycota</taxon>
        <taxon>Pezizomycotina</taxon>
        <taxon>Leotiomycetes</taxon>
        <taxon>Helotiales</taxon>
        <taxon>Sclerotiniaceae</taxon>
        <taxon>Sclerotinia</taxon>
    </lineage>
</organism>
<protein>
    <submittedName>
        <fullName evidence="1">Uncharacterized protein</fullName>
    </submittedName>
</protein>
<evidence type="ECO:0000313" key="2">
    <source>
        <dbReference type="Proteomes" id="UP001152300"/>
    </source>
</evidence>
<dbReference type="EMBL" id="JAPEIS010000001">
    <property type="protein sequence ID" value="KAJ8070301.1"/>
    <property type="molecule type" value="Genomic_DNA"/>
</dbReference>
<proteinExistence type="predicted"/>
<dbReference type="Proteomes" id="UP001152300">
    <property type="component" value="Unassembled WGS sequence"/>
</dbReference>
<name>A0A9X0AWK7_9HELO</name>
<comment type="caution">
    <text evidence="1">The sequence shown here is derived from an EMBL/GenBank/DDBJ whole genome shotgun (WGS) entry which is preliminary data.</text>
</comment>
<gene>
    <name evidence="1" type="ORF">OCU04_000681</name>
</gene>
<sequence>MLDGRRPQENINTHKRGQRIRNRERTYHRYLKNMVSFELLFVFLATPHLSSSLFTKLFSSSSHNCFDSNLRTFDDFSESLISKLLQRPRPEHQMDDNAILY</sequence>
<reference evidence="1" key="1">
    <citation type="submission" date="2022-11" db="EMBL/GenBank/DDBJ databases">
        <title>Genome Resource of Sclerotinia nivalis Strain SnTB1, a Plant Pathogen Isolated from American Ginseng.</title>
        <authorList>
            <person name="Fan S."/>
        </authorList>
    </citation>
    <scope>NUCLEOTIDE SEQUENCE</scope>
    <source>
        <strain evidence="1">SnTB1</strain>
    </source>
</reference>
<dbReference type="AlphaFoldDB" id="A0A9X0AWK7"/>
<evidence type="ECO:0000313" key="1">
    <source>
        <dbReference type="EMBL" id="KAJ8070301.1"/>
    </source>
</evidence>